<reference evidence="1" key="1">
    <citation type="submission" date="2020-02" db="EMBL/GenBank/DDBJ databases">
        <authorList>
            <person name="Scholz U."/>
            <person name="Mascher M."/>
            <person name="Fiebig A."/>
        </authorList>
    </citation>
    <scope>NUCLEOTIDE SEQUENCE</scope>
</reference>
<protein>
    <submittedName>
        <fullName evidence="1">Uncharacterized protein</fullName>
    </submittedName>
</protein>
<evidence type="ECO:0000313" key="2">
    <source>
        <dbReference type="Proteomes" id="UP000663760"/>
    </source>
</evidence>
<organism evidence="1 2">
    <name type="scientific">Spirodela intermedia</name>
    <name type="common">Intermediate duckweed</name>
    <dbReference type="NCBI Taxonomy" id="51605"/>
    <lineage>
        <taxon>Eukaryota</taxon>
        <taxon>Viridiplantae</taxon>
        <taxon>Streptophyta</taxon>
        <taxon>Embryophyta</taxon>
        <taxon>Tracheophyta</taxon>
        <taxon>Spermatophyta</taxon>
        <taxon>Magnoliopsida</taxon>
        <taxon>Liliopsida</taxon>
        <taxon>Araceae</taxon>
        <taxon>Lemnoideae</taxon>
        <taxon>Spirodela</taxon>
    </lineage>
</organism>
<accession>A0A7I8KAW1</accession>
<dbReference type="AlphaFoldDB" id="A0A7I8KAW1"/>
<name>A0A7I8KAW1_SPIIN</name>
<proteinExistence type="predicted"/>
<keyword evidence="2" id="KW-1185">Reference proteome</keyword>
<dbReference type="EMBL" id="LR746267">
    <property type="protein sequence ID" value="CAA7394917.1"/>
    <property type="molecule type" value="Genomic_DNA"/>
</dbReference>
<evidence type="ECO:0000313" key="1">
    <source>
        <dbReference type="EMBL" id="CAA7394917.1"/>
    </source>
</evidence>
<dbReference type="Proteomes" id="UP000663760">
    <property type="component" value="Chromosome 4"/>
</dbReference>
<sequence>MLLVAQSTKLIYATGAGVSWPCCTEEP</sequence>
<gene>
    <name evidence="1" type="ORF">SI8410_04005578</name>
</gene>